<dbReference type="HAMAP" id="MF_02215">
    <property type="entry name" value="UbiJ"/>
    <property type="match status" value="1"/>
</dbReference>
<comment type="function">
    <text evidence="1">Required for ubiquinone (coenzyme Q) biosynthesis. Binds hydrophobic ubiquinone biosynthetic intermediates via its SCP2 domain and is essential for the stability of the Ubi complex. May constitute a docking platform where Ubi enzymes assemble and access their SCP2-bound polyprenyl substrates.</text>
</comment>
<dbReference type="InterPro" id="IPR038989">
    <property type="entry name" value="UbiJ"/>
</dbReference>
<evidence type="ECO:0000313" key="4">
    <source>
        <dbReference type="EMBL" id="MEZ0476734.1"/>
    </source>
</evidence>
<reference evidence="4 5" key="1">
    <citation type="submission" date="2024-07" db="EMBL/GenBank/DDBJ databases">
        <title>Luteimonas salilacus sp. nov., isolated from the shore soil of Salt Lake in Tibet of China.</title>
        <authorList>
            <person name="Zhang X."/>
            <person name="Li A."/>
        </authorList>
    </citation>
    <scope>NUCLEOTIDE SEQUENCE [LARGE SCALE GENOMIC DNA]</scope>
    <source>
        <strain evidence="4 5">B3-2-R+30</strain>
    </source>
</reference>
<name>A0ABV4HZF2_9GAMM</name>
<organism evidence="4 5">
    <name type="scientific">Luteimonas salinilitoris</name>
    <dbReference type="NCBI Taxonomy" id="3237697"/>
    <lineage>
        <taxon>Bacteria</taxon>
        <taxon>Pseudomonadati</taxon>
        <taxon>Pseudomonadota</taxon>
        <taxon>Gammaproteobacteria</taxon>
        <taxon>Lysobacterales</taxon>
        <taxon>Lysobacteraceae</taxon>
        <taxon>Luteimonas</taxon>
    </lineage>
</organism>
<keyword evidence="5" id="KW-1185">Reference proteome</keyword>
<keyword evidence="1" id="KW-0963">Cytoplasm</keyword>
<dbReference type="PANTHER" id="PTHR38693">
    <property type="entry name" value="UBIQUINONE BIOSYNTHESIS PROTEIN UBIJ"/>
    <property type="match status" value="1"/>
</dbReference>
<dbReference type="InterPro" id="IPR003033">
    <property type="entry name" value="SCP2_sterol-bd_dom"/>
</dbReference>
<dbReference type="RefSeq" id="WP_370564601.1">
    <property type="nucleotide sequence ID" value="NZ_JBFWIB010000009.1"/>
</dbReference>
<proteinExistence type="inferred from homology"/>
<gene>
    <name evidence="1" type="primary">ubiJ</name>
    <name evidence="4" type="ORF">AB6713_19295</name>
</gene>
<dbReference type="EMBL" id="JBFWIC010000048">
    <property type="protein sequence ID" value="MEZ0476734.1"/>
    <property type="molecule type" value="Genomic_DNA"/>
</dbReference>
<feature type="domain" description="SCP2" evidence="3">
    <location>
        <begin position="24"/>
        <end position="125"/>
    </location>
</feature>
<comment type="subcellular location">
    <subcellularLocation>
        <location evidence="1">Cytoplasm</location>
    </subcellularLocation>
</comment>
<comment type="similarity">
    <text evidence="1">Belongs to the UbiJ family.</text>
</comment>
<sequence length="225" mass="23770">MADSASSPFAALKPAAGRALEAALERALALDPETRAALSRLHGRSIVLRLDSPPLALQLTVAGERLQVGPVDEARTPDLAVRSTLGGLLAQLPGLIGGERDAAAPVGRIRIEGDAELARQLQRLAQRFDPDWERPFAAVFGDVLGVQVARAFASALGQARAAGSGLAHSAAEYLTEESRDAVGREELEAFLDDVDALRDDVERMAARVQRLRDASTAGQPPEGRA</sequence>
<keyword evidence="1" id="KW-0831">Ubiquinone biosynthesis</keyword>
<keyword evidence="2" id="KW-0175">Coiled coil</keyword>
<evidence type="ECO:0000259" key="3">
    <source>
        <dbReference type="Pfam" id="PF02036"/>
    </source>
</evidence>
<dbReference type="Pfam" id="PF02036">
    <property type="entry name" value="SCP2"/>
    <property type="match status" value="1"/>
</dbReference>
<protein>
    <recommendedName>
        <fullName evidence="1">Ubiquinone biosynthesis accessory factor UbiJ</fullName>
    </recommendedName>
</protein>
<dbReference type="Proteomes" id="UP001566331">
    <property type="component" value="Unassembled WGS sequence"/>
</dbReference>
<comment type="caution">
    <text evidence="4">The sequence shown here is derived from an EMBL/GenBank/DDBJ whole genome shotgun (WGS) entry which is preliminary data.</text>
</comment>
<dbReference type="PANTHER" id="PTHR38693:SF1">
    <property type="entry name" value="UBIQUINONE BIOSYNTHESIS ACCESSORY FACTOR UBIJ"/>
    <property type="match status" value="1"/>
</dbReference>
<evidence type="ECO:0000313" key="5">
    <source>
        <dbReference type="Proteomes" id="UP001566331"/>
    </source>
</evidence>
<accession>A0ABV4HZF2</accession>
<evidence type="ECO:0000256" key="2">
    <source>
        <dbReference type="SAM" id="Coils"/>
    </source>
</evidence>
<feature type="coiled-coil region" evidence="2">
    <location>
        <begin position="187"/>
        <end position="214"/>
    </location>
</feature>
<comment type="pathway">
    <text evidence="1">Cofactor biosynthesis; ubiquinone biosynthesis.</text>
</comment>
<evidence type="ECO:0000256" key="1">
    <source>
        <dbReference type="HAMAP-Rule" id="MF_02215"/>
    </source>
</evidence>